<protein>
    <recommendedName>
        <fullName evidence="5">NADH dehydrogenase [ubiquinone] 1 alpha subcomplex subunit 2</fullName>
    </recommendedName>
    <alternativeName>
        <fullName evidence="14">Complex I-B8</fullName>
    </alternativeName>
    <alternativeName>
        <fullName evidence="15">NADH-ubiquinone oxidoreductase B8 subunit</fullName>
    </alternativeName>
</protein>
<keyword evidence="9" id="KW-0249">Electron transport</keyword>
<comment type="similarity">
    <text evidence="3">Belongs to the complex I NDUFA2 subunit family.</text>
</comment>
<evidence type="ECO:0000256" key="7">
    <source>
        <dbReference type="ARBA" id="ARBA00022660"/>
    </source>
</evidence>
<evidence type="ECO:0000256" key="16">
    <source>
        <dbReference type="PIRSR" id="PIRSR005822-1"/>
    </source>
</evidence>
<accession>A0A9P0DMG4</accession>
<name>A0A9P0DMG4_PHACE</name>
<dbReference type="PIRSF" id="PIRSF005822">
    <property type="entry name" value="NDUA2"/>
    <property type="match status" value="1"/>
</dbReference>
<comment type="subunit">
    <text evidence="4">Complex I is composed of 45 different subunits.</text>
</comment>
<dbReference type="FunFam" id="3.40.30.10:FF:000127">
    <property type="entry name" value="NADH dehydrogenase [ubiquinone] 1 alpha subcomplex subunit 2"/>
    <property type="match status" value="1"/>
</dbReference>
<keyword evidence="12" id="KW-0472">Membrane</keyword>
<dbReference type="GO" id="GO:0005743">
    <property type="term" value="C:mitochondrial inner membrane"/>
    <property type="evidence" value="ECO:0007669"/>
    <property type="project" value="UniProtKB-SubCell"/>
</dbReference>
<gene>
    <name evidence="18" type="ORF">PHAECO_LOCUS10627</name>
</gene>
<dbReference type="InterPro" id="IPR036249">
    <property type="entry name" value="Thioredoxin-like_sf"/>
</dbReference>
<evidence type="ECO:0000256" key="4">
    <source>
        <dbReference type="ARBA" id="ARBA00011533"/>
    </source>
</evidence>
<dbReference type="PANTHER" id="PTHR12878:SF0">
    <property type="entry name" value="NADH DEHYDROGENASE [UBIQUINONE] 1 ALPHA SUBCOMPLEX SUBUNIT 2"/>
    <property type="match status" value="1"/>
</dbReference>
<comment type="function">
    <text evidence="1">Accessory subunit of the mitochondrial membrane respiratory chain NADH dehydrogenase (Complex I), that is believed not to be involved in catalysis. Complex I functions in the transfer of electrons from NADH to the respiratory chain. The immediate electron acceptor for the enzyme is believed to be ubiquinone.</text>
</comment>
<evidence type="ECO:0000256" key="10">
    <source>
        <dbReference type="ARBA" id="ARBA00022990"/>
    </source>
</evidence>
<evidence type="ECO:0000256" key="3">
    <source>
        <dbReference type="ARBA" id="ARBA00008939"/>
    </source>
</evidence>
<dbReference type="InterPro" id="IPR007741">
    <property type="entry name" value="Ribosomal_mL43/mS25/NADH_DH"/>
</dbReference>
<evidence type="ECO:0000259" key="17">
    <source>
        <dbReference type="SMART" id="SM00916"/>
    </source>
</evidence>
<keyword evidence="13 16" id="KW-1015">Disulfide bond</keyword>
<feature type="disulfide bond" description="Redox-active" evidence="16">
    <location>
        <begin position="19"/>
        <end position="53"/>
    </location>
</feature>
<evidence type="ECO:0000256" key="1">
    <source>
        <dbReference type="ARBA" id="ARBA00003195"/>
    </source>
</evidence>
<reference evidence="18" key="1">
    <citation type="submission" date="2022-01" db="EMBL/GenBank/DDBJ databases">
        <authorList>
            <person name="King R."/>
        </authorList>
    </citation>
    <scope>NUCLEOTIDE SEQUENCE</scope>
</reference>
<evidence type="ECO:0000256" key="13">
    <source>
        <dbReference type="ARBA" id="ARBA00023157"/>
    </source>
</evidence>
<proteinExistence type="inferred from homology"/>
<dbReference type="Gene3D" id="3.40.30.10">
    <property type="entry name" value="Glutaredoxin"/>
    <property type="match status" value="1"/>
</dbReference>
<keyword evidence="11" id="KW-0496">Mitochondrion</keyword>
<dbReference type="EMBL" id="OU896713">
    <property type="protein sequence ID" value="CAH1175708.1"/>
    <property type="molecule type" value="Genomic_DNA"/>
</dbReference>
<evidence type="ECO:0000256" key="5">
    <source>
        <dbReference type="ARBA" id="ARBA00016394"/>
    </source>
</evidence>
<evidence type="ECO:0000256" key="14">
    <source>
        <dbReference type="ARBA" id="ARBA00031441"/>
    </source>
</evidence>
<evidence type="ECO:0000256" key="8">
    <source>
        <dbReference type="ARBA" id="ARBA00022792"/>
    </source>
</evidence>
<keyword evidence="19" id="KW-1185">Reference proteome</keyword>
<dbReference type="SMART" id="SM00916">
    <property type="entry name" value="L51_S25_CI-B8"/>
    <property type="match status" value="1"/>
</dbReference>
<reference evidence="18" key="2">
    <citation type="submission" date="2022-10" db="EMBL/GenBank/DDBJ databases">
        <authorList>
            <consortium name="ENA_rothamsted_submissions"/>
            <consortium name="culmorum"/>
            <person name="King R."/>
        </authorList>
    </citation>
    <scope>NUCLEOTIDE SEQUENCE</scope>
</reference>
<evidence type="ECO:0000256" key="11">
    <source>
        <dbReference type="ARBA" id="ARBA00023128"/>
    </source>
</evidence>
<dbReference type="AlphaFoldDB" id="A0A9P0DMG4"/>
<keyword evidence="8" id="KW-0999">Mitochondrion inner membrane</keyword>
<evidence type="ECO:0000313" key="19">
    <source>
        <dbReference type="Proteomes" id="UP001153737"/>
    </source>
</evidence>
<dbReference type="Pfam" id="PF05047">
    <property type="entry name" value="L51_S25_CI-B8"/>
    <property type="match status" value="1"/>
</dbReference>
<keyword evidence="7" id="KW-0679">Respiratory chain</keyword>
<keyword evidence="6" id="KW-0813">Transport</keyword>
<dbReference type="PANTHER" id="PTHR12878">
    <property type="entry name" value="NADH-UBIQUINONE OXIDOREDUCTASE B8 SUBUNIT"/>
    <property type="match status" value="1"/>
</dbReference>
<evidence type="ECO:0000256" key="6">
    <source>
        <dbReference type="ARBA" id="ARBA00022448"/>
    </source>
</evidence>
<evidence type="ECO:0000256" key="9">
    <source>
        <dbReference type="ARBA" id="ARBA00022982"/>
    </source>
</evidence>
<organism evidence="18 19">
    <name type="scientific">Phaedon cochleariae</name>
    <name type="common">Mustard beetle</name>
    <dbReference type="NCBI Taxonomy" id="80249"/>
    <lineage>
        <taxon>Eukaryota</taxon>
        <taxon>Metazoa</taxon>
        <taxon>Ecdysozoa</taxon>
        <taxon>Arthropoda</taxon>
        <taxon>Hexapoda</taxon>
        <taxon>Insecta</taxon>
        <taxon>Pterygota</taxon>
        <taxon>Neoptera</taxon>
        <taxon>Endopterygota</taxon>
        <taxon>Coleoptera</taxon>
        <taxon>Polyphaga</taxon>
        <taxon>Cucujiformia</taxon>
        <taxon>Chrysomeloidea</taxon>
        <taxon>Chrysomelidae</taxon>
        <taxon>Chrysomelinae</taxon>
        <taxon>Chrysomelini</taxon>
        <taxon>Phaedon</taxon>
    </lineage>
</organism>
<evidence type="ECO:0000256" key="15">
    <source>
        <dbReference type="ARBA" id="ARBA00032513"/>
    </source>
</evidence>
<evidence type="ECO:0000256" key="2">
    <source>
        <dbReference type="ARBA" id="ARBA00004443"/>
    </source>
</evidence>
<dbReference type="SUPFAM" id="SSF52833">
    <property type="entry name" value="Thioredoxin-like"/>
    <property type="match status" value="1"/>
</dbReference>
<comment type="subcellular location">
    <subcellularLocation>
        <location evidence="2">Mitochondrion inner membrane</location>
        <topology evidence="2">Peripheral membrane protein</topology>
        <orientation evidence="2">Matrix side</orientation>
    </subcellularLocation>
</comment>
<dbReference type="GO" id="GO:0045271">
    <property type="term" value="C:respiratory chain complex I"/>
    <property type="evidence" value="ECO:0007669"/>
    <property type="project" value="UniProtKB-ARBA"/>
</dbReference>
<evidence type="ECO:0000256" key="12">
    <source>
        <dbReference type="ARBA" id="ARBA00023136"/>
    </source>
</evidence>
<feature type="domain" description="Ribosomal protein/NADH dehydrogenase" evidence="17">
    <location>
        <begin position="20"/>
        <end position="91"/>
    </location>
</feature>
<evidence type="ECO:0000313" key="18">
    <source>
        <dbReference type="EMBL" id="CAH1175708.1"/>
    </source>
</evidence>
<dbReference type="Proteomes" id="UP001153737">
    <property type="component" value="Chromosome 7"/>
</dbReference>
<dbReference type="OrthoDB" id="10250268at2759"/>
<keyword evidence="10" id="KW-0007">Acetylation</keyword>
<dbReference type="InterPro" id="IPR016464">
    <property type="entry name" value="NADH_Ub_cplx-1_asu_su-2"/>
</dbReference>
<sequence>MSAAIRLGSTLKELRLHLCQTGAASKGVREFIEKYYVELKSNNPKFPILIRECSGVEPRLWARYEFGKEKSVSLKDLSASDVLLRLETMSK</sequence>